<evidence type="ECO:0000313" key="4">
    <source>
        <dbReference type="Proteomes" id="UP000636800"/>
    </source>
</evidence>
<protein>
    <recommendedName>
        <fullName evidence="1">AAA+ ATPase domain-containing protein</fullName>
    </recommendedName>
</protein>
<dbReference type="AlphaFoldDB" id="A0A835R255"/>
<proteinExistence type="predicted"/>
<sequence length="892" mass="100551">MASSVSLANSQRSGSSNFYSAGCRSLSSCTSSEAIESTHLSASIDPPLFSSTSFSAQYATNTPIYISSLPSCSGRRFDEIDSEFEGLGSCEVFVGFCSREPCLKRFVKWLYAEMVMYGFTCFVSNRKRCMDARTQAMARKAMEEAVLGLVVVTRKSFSSPWSIEELNFFFGRKILIPIFFGLNQAECIPMDIVERKGKNWDKNGGRIWTNYGGLEGEWREAVEGLLRCDVKIEVKANNMRSCILDAISLIGKKMGRKDVLEKLRNWKAVAAKEELPFLRNPNFIGRKNELVELGLMLFGDNGLEWDNDFINLIPENSYKRAGEPEQTKNKGKGKESRVWKESKEDIELEYKHDAVEVGTSQTRKKGSRSESNSATDVMVGKGIACVSGESGIGKSELLLEFAYRHAQMYKMVLWIGGETRYIRSNYMNLLPLFGIDTSINNDLSMERNIPKNFDETEGEAIRKVRKELMRGIPYLLVIDNLERSTDWWDGRHIMELLPRFGGETHIIISTRHPNVVKIPSLRLSYLSGAEARSLMEGSLQLITSREDDVFAVIEERLRKLPLGLAIIGAILSECCANPPKLLEAINSMPYQEVQRNGKEGIVSRKNSFLVQLLDFLFQLFGQWKKHGNLAKRMVRVSCCFAPFPIPTSMLVLAADEVSKLSSGNCCLKDCFQKFTRGLVTSHGNLLSVEAASQMLVRFQIARFTRDGSILVHDIVRDYANQREGYKFASAMIRALSIKGCLPEHLNHIWAACFLVFKFNLSLPVVSLAVPDLLSFIRQLVIPLTHHSYTMLSNCNAVLDLLRHSTEALEFVENLIIGDANIEESMSFCFTRSSRFTTFHASPLIYQDLVLLRAKLLEIRTKFMVLCGQYEIGEQLCRTALNIKEAILWMGAS</sequence>
<dbReference type="InterPro" id="IPR003593">
    <property type="entry name" value="AAA+_ATPase"/>
</dbReference>
<dbReference type="SUPFAM" id="SSF52540">
    <property type="entry name" value="P-loop containing nucleoside triphosphate hydrolases"/>
    <property type="match status" value="1"/>
</dbReference>
<dbReference type="Pfam" id="PF25895">
    <property type="entry name" value="WHD_plant_disease"/>
    <property type="match status" value="1"/>
</dbReference>
<evidence type="ECO:0000313" key="5">
    <source>
        <dbReference type="Proteomes" id="UP000639772"/>
    </source>
</evidence>
<dbReference type="Proteomes" id="UP000639772">
    <property type="component" value="Chromosome 6"/>
</dbReference>
<dbReference type="PANTHER" id="PTHR32472:SF18">
    <property type="entry name" value="OS11G0576100 PROTEIN"/>
    <property type="match status" value="1"/>
</dbReference>
<dbReference type="PANTHER" id="PTHR32472">
    <property type="entry name" value="DNA REPAIR PROTEIN RADA"/>
    <property type="match status" value="1"/>
</dbReference>
<dbReference type="SMART" id="SM00382">
    <property type="entry name" value="AAA"/>
    <property type="match status" value="1"/>
</dbReference>
<dbReference type="SUPFAM" id="SSF52200">
    <property type="entry name" value="Toll/Interleukin receptor TIR domain"/>
    <property type="match status" value="1"/>
</dbReference>
<dbReference type="EMBL" id="JADCNM010000006">
    <property type="protein sequence ID" value="KAG0478817.1"/>
    <property type="molecule type" value="Genomic_DNA"/>
</dbReference>
<feature type="domain" description="AAA+ ATPase" evidence="1">
    <location>
        <begin position="380"/>
        <end position="530"/>
    </location>
</feature>
<dbReference type="Proteomes" id="UP000636800">
    <property type="component" value="Chromosome 6"/>
</dbReference>
<dbReference type="Gene3D" id="3.40.50.10140">
    <property type="entry name" value="Toll/interleukin-1 receptor homology (TIR) domain"/>
    <property type="match status" value="1"/>
</dbReference>
<dbReference type="InterPro" id="IPR035897">
    <property type="entry name" value="Toll_tir_struct_dom_sf"/>
</dbReference>
<dbReference type="OrthoDB" id="626167at2759"/>
<dbReference type="EMBL" id="JADCNL010000006">
    <property type="protein sequence ID" value="KAG0477102.1"/>
    <property type="molecule type" value="Genomic_DNA"/>
</dbReference>
<dbReference type="InterPro" id="IPR027417">
    <property type="entry name" value="P-loop_NTPase"/>
</dbReference>
<reference evidence="4 5" key="1">
    <citation type="journal article" date="2020" name="Nat. Food">
        <title>A phased Vanilla planifolia genome enables genetic improvement of flavour and production.</title>
        <authorList>
            <person name="Hasing T."/>
            <person name="Tang H."/>
            <person name="Brym M."/>
            <person name="Khazi F."/>
            <person name="Huang T."/>
            <person name="Chambers A.H."/>
        </authorList>
    </citation>
    <scope>NUCLEOTIDE SEQUENCE [LARGE SCALE GENOMIC DNA]</scope>
    <source>
        <tissue evidence="3">Leaf</tissue>
    </source>
</reference>
<evidence type="ECO:0000259" key="1">
    <source>
        <dbReference type="SMART" id="SM00382"/>
    </source>
</evidence>
<accession>A0A835R255</accession>
<comment type="caution">
    <text evidence="3">The sequence shown here is derived from an EMBL/GenBank/DDBJ whole genome shotgun (WGS) entry which is preliminary data.</text>
</comment>
<evidence type="ECO:0000313" key="2">
    <source>
        <dbReference type="EMBL" id="KAG0477102.1"/>
    </source>
</evidence>
<dbReference type="Gene3D" id="3.40.50.300">
    <property type="entry name" value="P-loop containing nucleotide triphosphate hydrolases"/>
    <property type="match status" value="1"/>
</dbReference>
<dbReference type="GO" id="GO:0007165">
    <property type="term" value="P:signal transduction"/>
    <property type="evidence" value="ECO:0007669"/>
    <property type="project" value="InterPro"/>
</dbReference>
<dbReference type="PRINTS" id="PR00364">
    <property type="entry name" value="DISEASERSIST"/>
</dbReference>
<organism evidence="3 5">
    <name type="scientific">Vanilla planifolia</name>
    <name type="common">Vanilla</name>
    <dbReference type="NCBI Taxonomy" id="51239"/>
    <lineage>
        <taxon>Eukaryota</taxon>
        <taxon>Viridiplantae</taxon>
        <taxon>Streptophyta</taxon>
        <taxon>Embryophyta</taxon>
        <taxon>Tracheophyta</taxon>
        <taxon>Spermatophyta</taxon>
        <taxon>Magnoliopsida</taxon>
        <taxon>Liliopsida</taxon>
        <taxon>Asparagales</taxon>
        <taxon>Orchidaceae</taxon>
        <taxon>Vanilloideae</taxon>
        <taxon>Vanilleae</taxon>
        <taxon>Vanilla</taxon>
    </lineage>
</organism>
<gene>
    <name evidence="3" type="ORF">HPP92_013536</name>
    <name evidence="2" type="ORF">HPP92_013943</name>
</gene>
<evidence type="ECO:0000313" key="3">
    <source>
        <dbReference type="EMBL" id="KAG0478817.1"/>
    </source>
</evidence>
<keyword evidence="4" id="KW-1185">Reference proteome</keyword>
<dbReference type="InterPro" id="IPR058874">
    <property type="entry name" value="WHD_plant"/>
</dbReference>
<dbReference type="Pfam" id="PF13676">
    <property type="entry name" value="TIR_2"/>
    <property type="match status" value="1"/>
</dbReference>
<dbReference type="InterPro" id="IPR000157">
    <property type="entry name" value="TIR_dom"/>
</dbReference>
<name>A0A835R255_VANPL</name>
<dbReference type="GO" id="GO:0000725">
    <property type="term" value="P:recombinational repair"/>
    <property type="evidence" value="ECO:0007669"/>
    <property type="project" value="TreeGrafter"/>
</dbReference>